<dbReference type="InterPro" id="IPR052348">
    <property type="entry name" value="Metallopeptidase_M50B"/>
</dbReference>
<evidence type="ECO:0000256" key="8">
    <source>
        <dbReference type="ARBA" id="ARBA00022801"/>
    </source>
</evidence>
<keyword evidence="16" id="KW-1185">Reference proteome</keyword>
<feature type="transmembrane region" description="Helical" evidence="13">
    <location>
        <begin position="95"/>
        <end position="116"/>
    </location>
</feature>
<feature type="domain" description="Peptidase M50" evidence="14">
    <location>
        <begin position="12"/>
        <end position="183"/>
    </location>
</feature>
<proteinExistence type="inferred from homology"/>
<feature type="transmembrane region" description="Helical" evidence="13">
    <location>
        <begin position="128"/>
        <end position="149"/>
    </location>
</feature>
<evidence type="ECO:0000256" key="12">
    <source>
        <dbReference type="ARBA" id="ARBA00023136"/>
    </source>
</evidence>
<evidence type="ECO:0000256" key="13">
    <source>
        <dbReference type="SAM" id="Phobius"/>
    </source>
</evidence>
<dbReference type="RefSeq" id="WP_076398743.1">
    <property type="nucleotide sequence ID" value="NZ_FTOA01000001.1"/>
</dbReference>
<keyword evidence="12 13" id="KW-0472">Membrane</keyword>
<dbReference type="PANTHER" id="PTHR35864:SF1">
    <property type="entry name" value="ZINC METALLOPROTEASE YWHC-RELATED"/>
    <property type="match status" value="1"/>
</dbReference>
<evidence type="ECO:0000256" key="10">
    <source>
        <dbReference type="ARBA" id="ARBA00022989"/>
    </source>
</evidence>
<comment type="similarity">
    <text evidence="3">Belongs to the peptidase M50B family.</text>
</comment>
<dbReference type="EMBL" id="FTOA01000001">
    <property type="protein sequence ID" value="SIS41309.1"/>
    <property type="molecule type" value="Genomic_DNA"/>
</dbReference>
<protein>
    <submittedName>
        <fullName evidence="15">Zn-dependent protease (Includes SpoIVFB)</fullName>
    </submittedName>
</protein>
<dbReference type="Pfam" id="PF02163">
    <property type="entry name" value="Peptidase_M50"/>
    <property type="match status" value="1"/>
</dbReference>
<evidence type="ECO:0000256" key="2">
    <source>
        <dbReference type="ARBA" id="ARBA00004651"/>
    </source>
</evidence>
<evidence type="ECO:0000256" key="3">
    <source>
        <dbReference type="ARBA" id="ARBA00007931"/>
    </source>
</evidence>
<comment type="cofactor">
    <cofactor evidence="1">
        <name>Zn(2+)</name>
        <dbReference type="ChEBI" id="CHEBI:29105"/>
    </cofactor>
</comment>
<evidence type="ECO:0000313" key="15">
    <source>
        <dbReference type="EMBL" id="SIS41309.1"/>
    </source>
</evidence>
<dbReference type="STRING" id="80876.SAMN05421779_101677"/>
<dbReference type="CDD" id="cd06158">
    <property type="entry name" value="S2P-M50_like_1"/>
    <property type="match status" value="1"/>
</dbReference>
<comment type="subcellular location">
    <subcellularLocation>
        <location evidence="2">Cell membrane</location>
        <topology evidence="2">Multi-pass membrane protein</topology>
    </subcellularLocation>
</comment>
<keyword evidence="10 13" id="KW-1133">Transmembrane helix</keyword>
<dbReference type="OrthoDB" id="9800627at2"/>
<keyword evidence="7" id="KW-0479">Metal-binding</keyword>
<keyword evidence="11" id="KW-0482">Metalloprotease</keyword>
<organism evidence="15 16">
    <name type="scientific">Insolitispirillum peregrinum</name>
    <dbReference type="NCBI Taxonomy" id="80876"/>
    <lineage>
        <taxon>Bacteria</taxon>
        <taxon>Pseudomonadati</taxon>
        <taxon>Pseudomonadota</taxon>
        <taxon>Alphaproteobacteria</taxon>
        <taxon>Rhodospirillales</taxon>
        <taxon>Novispirillaceae</taxon>
        <taxon>Insolitispirillum</taxon>
    </lineage>
</organism>
<dbReference type="GO" id="GO:0005886">
    <property type="term" value="C:plasma membrane"/>
    <property type="evidence" value="ECO:0007669"/>
    <property type="project" value="UniProtKB-SubCell"/>
</dbReference>
<evidence type="ECO:0000256" key="4">
    <source>
        <dbReference type="ARBA" id="ARBA00022475"/>
    </source>
</evidence>
<evidence type="ECO:0000259" key="14">
    <source>
        <dbReference type="Pfam" id="PF02163"/>
    </source>
</evidence>
<evidence type="ECO:0000256" key="7">
    <source>
        <dbReference type="ARBA" id="ARBA00022723"/>
    </source>
</evidence>
<keyword evidence="9" id="KW-0862">Zinc</keyword>
<dbReference type="InterPro" id="IPR044537">
    <property type="entry name" value="Rip2-like"/>
</dbReference>
<evidence type="ECO:0000256" key="11">
    <source>
        <dbReference type="ARBA" id="ARBA00023049"/>
    </source>
</evidence>
<keyword evidence="6 13" id="KW-0812">Transmembrane</keyword>
<name>A0A1N7IW58_9PROT</name>
<dbReference type="Proteomes" id="UP000185678">
    <property type="component" value="Unassembled WGS sequence"/>
</dbReference>
<dbReference type="GO" id="GO:0008237">
    <property type="term" value="F:metallopeptidase activity"/>
    <property type="evidence" value="ECO:0007669"/>
    <property type="project" value="UniProtKB-KW"/>
</dbReference>
<reference evidence="15 16" key="1">
    <citation type="submission" date="2017-01" db="EMBL/GenBank/DDBJ databases">
        <authorList>
            <person name="Mah S.A."/>
            <person name="Swanson W.J."/>
            <person name="Moy G.W."/>
            <person name="Vacquier V.D."/>
        </authorList>
    </citation>
    <scope>NUCLEOTIDE SEQUENCE [LARGE SCALE GENOMIC DNA]</scope>
    <source>
        <strain evidence="15 16">DSM 11589</strain>
    </source>
</reference>
<keyword evidence="4" id="KW-1003">Cell membrane</keyword>
<keyword evidence="5 15" id="KW-0645">Protease</keyword>
<feature type="transmembrane region" description="Helical" evidence="13">
    <location>
        <begin position="180"/>
        <end position="197"/>
    </location>
</feature>
<evidence type="ECO:0000256" key="1">
    <source>
        <dbReference type="ARBA" id="ARBA00001947"/>
    </source>
</evidence>
<sequence length="225" mass="24403">MVDTLLLVSTWIIPVLFAITLHEAAHGYAANAFGDPTAKMAGRLSLNPIRHIDPFGTVILPGLLLLAGPFLIGWAKPVPVDPRNLRNPHRNMIWVALAGPATNVALAVFTILALHLVVTMPDTFSRAWLIKTASNMINFNVMLAVFNMLPVPPLDGGRVLVGILPVPLARKVAALEHKGMLILVAVLVLIPLIGHQLDQDWSIMGDVIGVPTQWLTRMLLILFGP</sequence>
<evidence type="ECO:0000256" key="9">
    <source>
        <dbReference type="ARBA" id="ARBA00022833"/>
    </source>
</evidence>
<dbReference type="GO" id="GO:0006508">
    <property type="term" value="P:proteolysis"/>
    <property type="evidence" value="ECO:0007669"/>
    <property type="project" value="UniProtKB-KW"/>
</dbReference>
<accession>A0A1N7IW58</accession>
<evidence type="ECO:0000256" key="5">
    <source>
        <dbReference type="ARBA" id="ARBA00022670"/>
    </source>
</evidence>
<gene>
    <name evidence="15" type="ORF">SAMN05421779_101677</name>
</gene>
<evidence type="ECO:0000313" key="16">
    <source>
        <dbReference type="Proteomes" id="UP000185678"/>
    </source>
</evidence>
<dbReference type="PANTHER" id="PTHR35864">
    <property type="entry name" value="ZINC METALLOPROTEASE MJ0611-RELATED"/>
    <property type="match status" value="1"/>
</dbReference>
<dbReference type="GO" id="GO:0046872">
    <property type="term" value="F:metal ion binding"/>
    <property type="evidence" value="ECO:0007669"/>
    <property type="project" value="UniProtKB-KW"/>
</dbReference>
<keyword evidence="8" id="KW-0378">Hydrolase</keyword>
<evidence type="ECO:0000256" key="6">
    <source>
        <dbReference type="ARBA" id="ARBA00022692"/>
    </source>
</evidence>
<dbReference type="InterPro" id="IPR008915">
    <property type="entry name" value="Peptidase_M50"/>
</dbReference>
<dbReference type="AlphaFoldDB" id="A0A1N7IW58"/>
<feature type="transmembrane region" description="Helical" evidence="13">
    <location>
        <begin position="58"/>
        <end position="75"/>
    </location>
</feature>